<dbReference type="GO" id="GO:0005634">
    <property type="term" value="C:nucleus"/>
    <property type="evidence" value="ECO:0007669"/>
    <property type="project" value="TreeGrafter"/>
</dbReference>
<dbReference type="OMA" id="HCRQLYF"/>
<name>V4KSH5_EUTSA</name>
<evidence type="ECO:0000256" key="4">
    <source>
        <dbReference type="ARBA" id="ARBA00022771"/>
    </source>
</evidence>
<dbReference type="GO" id="GO:0043161">
    <property type="term" value="P:proteasome-mediated ubiquitin-dependent protein catabolic process"/>
    <property type="evidence" value="ECO:0007669"/>
    <property type="project" value="InterPro"/>
</dbReference>
<dbReference type="EMBL" id="KI517464">
    <property type="protein sequence ID" value="ESQ40895.1"/>
    <property type="molecule type" value="Genomic_DNA"/>
</dbReference>
<evidence type="ECO:0000256" key="5">
    <source>
        <dbReference type="ARBA" id="ARBA00022833"/>
    </source>
</evidence>
<evidence type="ECO:0000256" key="2">
    <source>
        <dbReference type="ARBA" id="ARBA00022490"/>
    </source>
</evidence>
<evidence type="ECO:0000256" key="3">
    <source>
        <dbReference type="ARBA" id="ARBA00022723"/>
    </source>
</evidence>
<keyword evidence="10" id="KW-1185">Reference proteome</keyword>
<dbReference type="Proteomes" id="UP000030689">
    <property type="component" value="Unassembled WGS sequence"/>
</dbReference>
<evidence type="ECO:0000313" key="10">
    <source>
        <dbReference type="Proteomes" id="UP000030689"/>
    </source>
</evidence>
<dbReference type="FunFam" id="3.30.40.10:FF:000143">
    <property type="entry name" value="Regulator of gluconeogenesis Rmd5"/>
    <property type="match status" value="1"/>
</dbReference>
<keyword evidence="4 6" id="KW-0863">Zinc-finger</keyword>
<dbReference type="eggNOG" id="KOG2817">
    <property type="taxonomic scope" value="Eukaryota"/>
</dbReference>
<accession>V4KSH5</accession>
<dbReference type="SUPFAM" id="SSF57850">
    <property type="entry name" value="RING/U-box"/>
    <property type="match status" value="1"/>
</dbReference>
<dbReference type="Gene3D" id="3.30.40.10">
    <property type="entry name" value="Zinc/RING finger domain, C3HC4 (zinc finger)"/>
    <property type="match status" value="1"/>
</dbReference>
<proteinExistence type="predicted"/>
<evidence type="ECO:0000256" key="1">
    <source>
        <dbReference type="ARBA" id="ARBA00004496"/>
    </source>
</evidence>
<dbReference type="GO" id="GO:0061630">
    <property type="term" value="F:ubiquitin protein ligase activity"/>
    <property type="evidence" value="ECO:0007669"/>
    <property type="project" value="InterPro"/>
</dbReference>
<dbReference type="Pfam" id="PF13445">
    <property type="entry name" value="zf-RING_UBOX"/>
    <property type="match status" value="1"/>
</dbReference>
<dbReference type="PROSITE" id="PS50897">
    <property type="entry name" value="CTLH"/>
    <property type="match status" value="1"/>
</dbReference>
<dbReference type="InterPro" id="IPR027370">
    <property type="entry name" value="Znf-RING_euk"/>
</dbReference>
<dbReference type="GO" id="GO:0005737">
    <property type="term" value="C:cytoplasm"/>
    <property type="evidence" value="ECO:0007669"/>
    <property type="project" value="UniProtKB-SubCell"/>
</dbReference>
<protein>
    <recommendedName>
        <fullName evidence="11">RING-Gid-type domain-containing protein</fullName>
    </recommendedName>
</protein>
<organism evidence="9 10">
    <name type="scientific">Eutrema salsugineum</name>
    <name type="common">Saltwater cress</name>
    <name type="synonym">Sisymbrium salsugineum</name>
    <dbReference type="NCBI Taxonomy" id="72664"/>
    <lineage>
        <taxon>Eukaryota</taxon>
        <taxon>Viridiplantae</taxon>
        <taxon>Streptophyta</taxon>
        <taxon>Embryophyta</taxon>
        <taxon>Tracheophyta</taxon>
        <taxon>Spermatophyta</taxon>
        <taxon>Magnoliopsida</taxon>
        <taxon>eudicotyledons</taxon>
        <taxon>Gunneridae</taxon>
        <taxon>Pentapetalae</taxon>
        <taxon>rosids</taxon>
        <taxon>malvids</taxon>
        <taxon>Brassicales</taxon>
        <taxon>Brassicaceae</taxon>
        <taxon>Eutremeae</taxon>
        <taxon>Eutrema</taxon>
    </lineage>
</organism>
<feature type="domain" description="CTLH" evidence="7">
    <location>
        <begin position="149"/>
        <end position="206"/>
    </location>
</feature>
<dbReference type="PANTHER" id="PTHR12170">
    <property type="entry name" value="MACROPHAGE ERYTHROBLAST ATTACHER-RELATED"/>
    <property type="match status" value="1"/>
</dbReference>
<dbReference type="InterPro" id="IPR037683">
    <property type="entry name" value="Rmd5_dRing"/>
</dbReference>
<reference evidence="9 10" key="1">
    <citation type="journal article" date="2013" name="Front. Plant Sci.">
        <title>The Reference Genome of the Halophytic Plant Eutrema salsugineum.</title>
        <authorList>
            <person name="Yang R."/>
            <person name="Jarvis D.E."/>
            <person name="Chen H."/>
            <person name="Beilstein M.A."/>
            <person name="Grimwood J."/>
            <person name="Jenkins J."/>
            <person name="Shu S."/>
            <person name="Prochnik S."/>
            <person name="Xin M."/>
            <person name="Ma C."/>
            <person name="Schmutz J."/>
            <person name="Wing R.A."/>
            <person name="Mitchell-Olds T."/>
            <person name="Schumaker K.S."/>
            <person name="Wang X."/>
        </authorList>
    </citation>
    <scope>NUCLEOTIDE SEQUENCE [LARGE SCALE GENOMIC DNA]</scope>
</reference>
<evidence type="ECO:0000256" key="6">
    <source>
        <dbReference type="PROSITE-ProRule" id="PRU01215"/>
    </source>
</evidence>
<dbReference type="GO" id="GO:0034657">
    <property type="term" value="C:GID complex"/>
    <property type="evidence" value="ECO:0007669"/>
    <property type="project" value="TreeGrafter"/>
</dbReference>
<evidence type="ECO:0008006" key="11">
    <source>
        <dbReference type="Google" id="ProtNLM"/>
    </source>
</evidence>
<dbReference type="SMART" id="SM00668">
    <property type="entry name" value="CTLH"/>
    <property type="match status" value="1"/>
</dbReference>
<dbReference type="InterPro" id="IPR045098">
    <property type="entry name" value="Fyv10_fam"/>
</dbReference>
<dbReference type="PROSITE" id="PS50896">
    <property type="entry name" value="LISH"/>
    <property type="match status" value="1"/>
</dbReference>
<dbReference type="STRING" id="72664.V4KSH5"/>
<dbReference type="Gramene" id="ESQ40895">
    <property type="protein sequence ID" value="ESQ40895"/>
    <property type="gene ID" value="EUTSA_v10013917mg"/>
</dbReference>
<feature type="zinc finger region" description="RING-Gid-type" evidence="6">
    <location>
        <begin position="302"/>
        <end position="346"/>
    </location>
</feature>
<dbReference type="KEGG" id="eus:EUTSA_v10013917mg"/>
<dbReference type="PROSITE" id="PS51867">
    <property type="entry name" value="ZF_RING_GID"/>
    <property type="match status" value="1"/>
</dbReference>
<keyword evidence="2" id="KW-0963">Cytoplasm</keyword>
<dbReference type="SMART" id="SM00667">
    <property type="entry name" value="LisH"/>
    <property type="match status" value="1"/>
</dbReference>
<dbReference type="AlphaFoldDB" id="V4KSH5"/>
<dbReference type="InterPro" id="IPR006595">
    <property type="entry name" value="CTLH_C"/>
</dbReference>
<evidence type="ECO:0000313" key="9">
    <source>
        <dbReference type="EMBL" id="ESQ40895.1"/>
    </source>
</evidence>
<dbReference type="CDD" id="cd16652">
    <property type="entry name" value="dRING_Rmd5p-like"/>
    <property type="match status" value="1"/>
</dbReference>
<dbReference type="GO" id="GO:0008270">
    <property type="term" value="F:zinc ion binding"/>
    <property type="evidence" value="ECO:0007669"/>
    <property type="project" value="UniProtKB-KW"/>
</dbReference>
<dbReference type="InterPro" id="IPR044063">
    <property type="entry name" value="ZF_RING_GID"/>
</dbReference>
<keyword evidence="3" id="KW-0479">Metal-binding</keyword>
<dbReference type="Pfam" id="PF10607">
    <property type="entry name" value="CTLH"/>
    <property type="match status" value="1"/>
</dbReference>
<evidence type="ECO:0000259" key="7">
    <source>
        <dbReference type="PROSITE" id="PS50897"/>
    </source>
</evidence>
<sequence>MSLIGTVKDAFDTVTKRQKLYHSVSQVVADRVCEGVVETLIRILLNNNDGLVEPQSFFNELRLKLDSLSPVIQLQGSQKETNTSLGKFEKVLDKSHHPDISRACKSIDFDTHLMNKMLVHYFYRQGLFQVGDCLVKEAGVEVEADARSQYLEIHRLTESLKLGNIEPAMRWISANREKLKQKGSELELKLTSLKYCEMLREGNSDDALKYARTHFPQFAGMVSSVCWDKMAKELTKQYYHLLDQPSNSPLGVALSAGLESLPTLLKMIHVMGLKKEEWEAMKEVPVDLKLGDEFQFHSVFVCPVSREQSSEENPPMMMPCRHVLCKQSIMRLTNNCRSRRFKCPYCPAQTSAAACRRLYF</sequence>
<dbReference type="OrthoDB" id="1933281at2759"/>
<dbReference type="InterPro" id="IPR013083">
    <property type="entry name" value="Znf_RING/FYVE/PHD"/>
</dbReference>
<comment type="subcellular location">
    <subcellularLocation>
        <location evidence="1">Cytoplasm</location>
    </subcellularLocation>
</comment>
<gene>
    <name evidence="9" type="ORF">EUTSA_v10013917mg</name>
</gene>
<feature type="domain" description="RING-Gid-type" evidence="8">
    <location>
        <begin position="302"/>
        <end position="346"/>
    </location>
</feature>
<keyword evidence="5" id="KW-0862">Zinc</keyword>
<dbReference type="InterPro" id="IPR024964">
    <property type="entry name" value="CTLH/CRA"/>
</dbReference>
<dbReference type="InterPro" id="IPR006594">
    <property type="entry name" value="LisH"/>
</dbReference>
<evidence type="ECO:0000259" key="8">
    <source>
        <dbReference type="PROSITE" id="PS51867"/>
    </source>
</evidence>
<dbReference type="PANTHER" id="PTHR12170:SF3">
    <property type="entry name" value="GH10162P"/>
    <property type="match status" value="1"/>
</dbReference>